<dbReference type="Proteomes" id="UP000244441">
    <property type="component" value="Chromosome"/>
</dbReference>
<evidence type="ECO:0000256" key="4">
    <source>
        <dbReference type="ARBA" id="ARBA00022694"/>
    </source>
</evidence>
<evidence type="ECO:0000313" key="7">
    <source>
        <dbReference type="EMBL" id="AWB65934.1"/>
    </source>
</evidence>
<evidence type="ECO:0000256" key="1">
    <source>
        <dbReference type="ARBA" id="ARBA00012386"/>
    </source>
</evidence>
<dbReference type="AlphaFoldDB" id="A0A2S0VP02"/>
<dbReference type="EC" id="2.5.1.25" evidence="1"/>
<evidence type="ECO:0000256" key="5">
    <source>
        <dbReference type="ARBA" id="ARBA00034489"/>
    </source>
</evidence>
<dbReference type="RefSeq" id="WP_108602006.1">
    <property type="nucleotide sequence ID" value="NZ_CP026604.1"/>
</dbReference>
<dbReference type="KEGG" id="cate:C2869_05520"/>
<feature type="domain" description="DTW" evidence="6">
    <location>
        <begin position="2"/>
        <end position="235"/>
    </location>
</feature>
<comment type="similarity">
    <text evidence="5">Belongs to the TDD superfamily. DTWD2 family.</text>
</comment>
<evidence type="ECO:0000259" key="6">
    <source>
        <dbReference type="SMART" id="SM01144"/>
    </source>
</evidence>
<keyword evidence="3" id="KW-0949">S-adenosyl-L-methionine</keyword>
<organism evidence="7 8">
    <name type="scientific">Saccharobesus litoralis</name>
    <dbReference type="NCBI Taxonomy" id="2172099"/>
    <lineage>
        <taxon>Bacteria</taxon>
        <taxon>Pseudomonadati</taxon>
        <taxon>Pseudomonadota</taxon>
        <taxon>Gammaproteobacteria</taxon>
        <taxon>Alteromonadales</taxon>
        <taxon>Alteromonadaceae</taxon>
        <taxon>Saccharobesus</taxon>
    </lineage>
</organism>
<evidence type="ECO:0000313" key="8">
    <source>
        <dbReference type="Proteomes" id="UP000244441"/>
    </source>
</evidence>
<dbReference type="GO" id="GO:0008033">
    <property type="term" value="P:tRNA processing"/>
    <property type="evidence" value="ECO:0007669"/>
    <property type="project" value="UniProtKB-KW"/>
</dbReference>
<protein>
    <recommendedName>
        <fullName evidence="1">tRNA-uridine aminocarboxypropyltransferase</fullName>
        <ecNumber evidence="1">2.5.1.25</ecNumber>
    </recommendedName>
</protein>
<proteinExistence type="inferred from homology"/>
<dbReference type="PANTHER" id="PTHR21392:SF0">
    <property type="entry name" value="TRNA-URIDINE AMINOCARBOXYPROPYLTRANSFERASE 2"/>
    <property type="match status" value="1"/>
</dbReference>
<keyword evidence="4" id="KW-0819">tRNA processing</keyword>
<evidence type="ECO:0000256" key="2">
    <source>
        <dbReference type="ARBA" id="ARBA00022679"/>
    </source>
</evidence>
<dbReference type="Pfam" id="PF03942">
    <property type="entry name" value="DTW"/>
    <property type="match status" value="1"/>
</dbReference>
<accession>A0A2S0VP02</accession>
<keyword evidence="2" id="KW-0808">Transferase</keyword>
<gene>
    <name evidence="7" type="ORF">C2869_05520</name>
</gene>
<dbReference type="SMART" id="SM01144">
    <property type="entry name" value="DTW"/>
    <property type="match status" value="1"/>
</dbReference>
<evidence type="ECO:0000256" key="3">
    <source>
        <dbReference type="ARBA" id="ARBA00022691"/>
    </source>
</evidence>
<name>A0A2S0VP02_9ALTE</name>
<dbReference type="GO" id="GO:0016432">
    <property type="term" value="F:tRNA-uridine aminocarboxypropyltransferase activity"/>
    <property type="evidence" value="ECO:0007669"/>
    <property type="project" value="UniProtKB-EC"/>
</dbReference>
<sequence length="236" mass="26716">MSRVICQTCFRPQKACICHLVQVVENSASVRIIQHCKEVTQAKGTAKLAELCLSRCEIEVINPETQFWQLATNQVVLFPADNAIDVEKWWQQVQVAERNSPTVDGDKRNKVAVFHEPSIVLLDGTWRQANQLLRACRNLQNVQFIRLCPTIIDEKASNLRDLSSISPASKKNSQVHTTEPATGYARLRKAKRTDSLSTIQAIAACLISSKIDKNAGLELIKIFERFVDFQLRFRPQ</sequence>
<dbReference type="InterPro" id="IPR039262">
    <property type="entry name" value="DTWD2/TAPT"/>
</dbReference>
<dbReference type="OrthoDB" id="268835at2"/>
<dbReference type="EMBL" id="CP026604">
    <property type="protein sequence ID" value="AWB65934.1"/>
    <property type="molecule type" value="Genomic_DNA"/>
</dbReference>
<dbReference type="PANTHER" id="PTHR21392">
    <property type="entry name" value="TRNA-URIDINE AMINOCARBOXYPROPYLTRANSFERASE 2"/>
    <property type="match status" value="1"/>
</dbReference>
<reference evidence="7 8" key="1">
    <citation type="submission" date="2018-01" db="EMBL/GenBank/DDBJ databases">
        <title>Genome sequence of a Cantenovulum-like bacteria.</title>
        <authorList>
            <person name="Tan W.R."/>
            <person name="Lau N.-S."/>
            <person name="Go F."/>
            <person name="Amirul A.-A.A."/>
        </authorList>
    </citation>
    <scope>NUCLEOTIDE SEQUENCE [LARGE SCALE GENOMIC DNA]</scope>
    <source>
        <strain evidence="7 8">CCB-QB4</strain>
    </source>
</reference>
<dbReference type="InterPro" id="IPR005636">
    <property type="entry name" value="DTW"/>
</dbReference>
<keyword evidence="8" id="KW-1185">Reference proteome</keyword>